<dbReference type="KEGG" id="qsa:O6P43_009547"/>
<gene>
    <name evidence="6" type="ORF">O6P43_009547</name>
</gene>
<reference evidence="6" key="1">
    <citation type="journal article" date="2023" name="Science">
        <title>Elucidation of the pathway for biosynthesis of saponin adjuvants from the soapbark tree.</title>
        <authorList>
            <person name="Reed J."/>
            <person name="Orme A."/>
            <person name="El-Demerdash A."/>
            <person name="Owen C."/>
            <person name="Martin L.B.B."/>
            <person name="Misra R.C."/>
            <person name="Kikuchi S."/>
            <person name="Rejzek M."/>
            <person name="Martin A.C."/>
            <person name="Harkess A."/>
            <person name="Leebens-Mack J."/>
            <person name="Louveau T."/>
            <person name="Stephenson M.J."/>
            <person name="Osbourn A."/>
        </authorList>
    </citation>
    <scope>NUCLEOTIDE SEQUENCE</scope>
    <source>
        <strain evidence="6">S10</strain>
    </source>
</reference>
<dbReference type="PANTHER" id="PTHR46020">
    <property type="entry name" value="OSJNBB0059K02.9 PROTEIN"/>
    <property type="match status" value="1"/>
</dbReference>
<keyword evidence="2" id="KW-0378">Hydrolase</keyword>
<sequence length="257" mass="28461">MDSQKLLPLFPILSLFLFALLAGPRELQVSASPLFSNKFSATKKLFVFGDSYADTGNVKKSIGNSWKHPYGITFPGKPAGRFSDGRVFTDYIAKFLGLKSPMALRWERVAPHHLKEGVNFAYGGTGVFDTSIPGPNMTTQIDSFQNLINRLLFSATDLHSSIALLSVAGNDYATYADRNGSTQAESSKFQALYKPCCIGVSREYSCGSIDENGVKKYFVCDHPEATFFWDSVHPTQEGWNAVYHQLRETNSLTDILT</sequence>
<dbReference type="Pfam" id="PF00657">
    <property type="entry name" value="Lipase_GDSL"/>
    <property type="match status" value="1"/>
</dbReference>
<feature type="chain" id="PRO_5042037882" evidence="5">
    <location>
        <begin position="32"/>
        <end position="257"/>
    </location>
</feature>
<keyword evidence="5" id="KW-0732">Signal</keyword>
<keyword evidence="7" id="KW-1185">Reference proteome</keyword>
<evidence type="ECO:0000256" key="5">
    <source>
        <dbReference type="SAM" id="SignalP"/>
    </source>
</evidence>
<evidence type="ECO:0000313" key="6">
    <source>
        <dbReference type="EMBL" id="KAJ7971528.1"/>
    </source>
</evidence>
<dbReference type="Gene3D" id="3.40.50.1110">
    <property type="entry name" value="SGNH hydrolase"/>
    <property type="match status" value="1"/>
</dbReference>
<keyword evidence="4" id="KW-0443">Lipid metabolism</keyword>
<evidence type="ECO:0000256" key="3">
    <source>
        <dbReference type="ARBA" id="ARBA00022963"/>
    </source>
</evidence>
<name>A0AAD7VDA6_QUISA</name>
<dbReference type="GO" id="GO:0016042">
    <property type="term" value="P:lipid catabolic process"/>
    <property type="evidence" value="ECO:0007669"/>
    <property type="project" value="UniProtKB-KW"/>
</dbReference>
<evidence type="ECO:0000313" key="7">
    <source>
        <dbReference type="Proteomes" id="UP001163823"/>
    </source>
</evidence>
<keyword evidence="3" id="KW-0442">Lipid degradation</keyword>
<protein>
    <submittedName>
        <fullName evidence="6">GDSL esterase/lipase</fullName>
    </submittedName>
</protein>
<comment type="similarity">
    <text evidence="1">Belongs to the 'GDSL' lipolytic enzyme family.</text>
</comment>
<dbReference type="Proteomes" id="UP001163823">
    <property type="component" value="Chromosome 4"/>
</dbReference>
<comment type="caution">
    <text evidence="6">The sequence shown here is derived from an EMBL/GenBank/DDBJ whole genome shotgun (WGS) entry which is preliminary data.</text>
</comment>
<dbReference type="InterPro" id="IPR001087">
    <property type="entry name" value="GDSL"/>
</dbReference>
<organism evidence="6 7">
    <name type="scientific">Quillaja saponaria</name>
    <name type="common">Soap bark tree</name>
    <dbReference type="NCBI Taxonomy" id="32244"/>
    <lineage>
        <taxon>Eukaryota</taxon>
        <taxon>Viridiplantae</taxon>
        <taxon>Streptophyta</taxon>
        <taxon>Embryophyta</taxon>
        <taxon>Tracheophyta</taxon>
        <taxon>Spermatophyta</taxon>
        <taxon>Magnoliopsida</taxon>
        <taxon>eudicotyledons</taxon>
        <taxon>Gunneridae</taxon>
        <taxon>Pentapetalae</taxon>
        <taxon>rosids</taxon>
        <taxon>fabids</taxon>
        <taxon>Fabales</taxon>
        <taxon>Quillajaceae</taxon>
        <taxon>Quillaja</taxon>
    </lineage>
</organism>
<accession>A0AAD7VDA6</accession>
<evidence type="ECO:0000256" key="4">
    <source>
        <dbReference type="ARBA" id="ARBA00023098"/>
    </source>
</evidence>
<dbReference type="EMBL" id="JARAOO010000004">
    <property type="protein sequence ID" value="KAJ7971528.1"/>
    <property type="molecule type" value="Genomic_DNA"/>
</dbReference>
<evidence type="ECO:0000256" key="1">
    <source>
        <dbReference type="ARBA" id="ARBA00008668"/>
    </source>
</evidence>
<dbReference type="SUPFAM" id="SSF52266">
    <property type="entry name" value="SGNH hydrolase"/>
    <property type="match status" value="1"/>
</dbReference>
<dbReference type="AlphaFoldDB" id="A0AAD7VDA6"/>
<dbReference type="PANTHER" id="PTHR46020:SF32">
    <property type="entry name" value="GDSL ESTERASE_LIPASE"/>
    <property type="match status" value="1"/>
</dbReference>
<proteinExistence type="inferred from homology"/>
<dbReference type="InterPro" id="IPR036514">
    <property type="entry name" value="SGNH_hydro_sf"/>
</dbReference>
<feature type="signal peptide" evidence="5">
    <location>
        <begin position="1"/>
        <end position="31"/>
    </location>
</feature>
<evidence type="ECO:0000256" key="2">
    <source>
        <dbReference type="ARBA" id="ARBA00022801"/>
    </source>
</evidence>
<dbReference type="GO" id="GO:0016788">
    <property type="term" value="F:hydrolase activity, acting on ester bonds"/>
    <property type="evidence" value="ECO:0007669"/>
    <property type="project" value="InterPro"/>
</dbReference>